<feature type="domain" description="HTH deoR-type" evidence="4">
    <location>
        <begin position="3"/>
        <end position="58"/>
    </location>
</feature>
<keyword evidence="1" id="KW-0805">Transcription regulation</keyword>
<dbReference type="Pfam" id="PF08220">
    <property type="entry name" value="HTH_DeoR"/>
    <property type="match status" value="1"/>
</dbReference>
<keyword evidence="6" id="KW-1185">Reference proteome</keyword>
<gene>
    <name evidence="5" type="ORF">BGL_1c11910</name>
</gene>
<evidence type="ECO:0000313" key="6">
    <source>
        <dbReference type="Proteomes" id="UP000031838"/>
    </source>
</evidence>
<dbReference type="SMART" id="SM01134">
    <property type="entry name" value="DeoRC"/>
    <property type="match status" value="1"/>
</dbReference>
<dbReference type="GO" id="GO:0003700">
    <property type="term" value="F:DNA-binding transcription factor activity"/>
    <property type="evidence" value="ECO:0007669"/>
    <property type="project" value="InterPro"/>
</dbReference>
<dbReference type="Proteomes" id="UP000031838">
    <property type="component" value="Chromosome 1"/>
</dbReference>
<reference evidence="6" key="1">
    <citation type="submission" date="2011-03" db="EMBL/GenBank/DDBJ databases">
        <authorList>
            <person name="Voget S."/>
            <person name="Streit W.R."/>
            <person name="Jaeger K.E."/>
            <person name="Daniel R."/>
        </authorList>
    </citation>
    <scope>NUCLEOTIDE SEQUENCE [LARGE SCALE GENOMIC DNA]</scope>
    <source>
        <strain evidence="6">PG1</strain>
    </source>
</reference>
<protein>
    <submittedName>
        <fullName evidence="5">Transcriptional regulator, DeoR family protein</fullName>
    </submittedName>
</protein>
<sequence length="255" mass="27036">MWQEDRHQRIRALLAALRRASTERIMAELGVSRETVRRDLLDLEAAGELIRVRGGAMHPDAAVPAERAPARERIERAIAKAAAGQIGSGQTLFIDADPINNALADELAKFTGLTIVTNSLEVVARLRAPGACASPANEVVVLGGTLAARTLATADAETVREVRRHHADLALLAPGGLDARHGASHADRAEAEVARAMCEAAERVVMLADADRLGRHSRLAYCAPEAVDLLVTHRGATDADGFAALAGRLPKIVLA</sequence>
<dbReference type="PRINTS" id="PR00037">
    <property type="entry name" value="HTHLACR"/>
</dbReference>
<reference evidence="5 6" key="2">
    <citation type="journal article" date="2016" name="Appl. Microbiol. Biotechnol.">
        <title>Mutations improving production and secretion of extracellular lipase by Burkholderia glumae PG1.</title>
        <authorList>
            <person name="Knapp A."/>
            <person name="Voget S."/>
            <person name="Gao R."/>
            <person name="Zaburannyi N."/>
            <person name="Krysciak D."/>
            <person name="Breuer M."/>
            <person name="Hauer B."/>
            <person name="Streit W.R."/>
            <person name="Muller R."/>
            <person name="Daniel R."/>
            <person name="Jaeger K.E."/>
        </authorList>
    </citation>
    <scope>NUCLEOTIDE SEQUENCE [LARGE SCALE GENOMIC DNA]</scope>
    <source>
        <strain evidence="5 6">PG1</strain>
    </source>
</reference>
<keyword evidence="2" id="KW-0238">DNA-binding</keyword>
<dbReference type="GO" id="GO:0003677">
    <property type="term" value="F:DNA binding"/>
    <property type="evidence" value="ECO:0007669"/>
    <property type="project" value="UniProtKB-KW"/>
</dbReference>
<keyword evidence="3" id="KW-0804">Transcription</keyword>
<dbReference type="Gene3D" id="1.10.10.10">
    <property type="entry name" value="Winged helix-like DNA-binding domain superfamily/Winged helix DNA-binding domain"/>
    <property type="match status" value="1"/>
</dbReference>
<dbReference type="KEGG" id="bgp:BGL_1c11910"/>
<dbReference type="RefSeq" id="WP_042624390.1">
    <property type="nucleotide sequence ID" value="NZ_CP002580.1"/>
</dbReference>
<evidence type="ECO:0000259" key="4">
    <source>
        <dbReference type="PROSITE" id="PS51000"/>
    </source>
</evidence>
<dbReference type="InterPro" id="IPR050313">
    <property type="entry name" value="Carb_Metab_HTH_regulators"/>
</dbReference>
<evidence type="ECO:0000313" key="5">
    <source>
        <dbReference type="EMBL" id="AJK45713.1"/>
    </source>
</evidence>
<dbReference type="PROSITE" id="PS00894">
    <property type="entry name" value="HTH_DEOR_1"/>
    <property type="match status" value="1"/>
</dbReference>
<evidence type="ECO:0000256" key="2">
    <source>
        <dbReference type="ARBA" id="ARBA00023125"/>
    </source>
</evidence>
<dbReference type="SUPFAM" id="SSF46785">
    <property type="entry name" value="Winged helix' DNA-binding domain"/>
    <property type="match status" value="1"/>
</dbReference>
<evidence type="ECO:0000256" key="1">
    <source>
        <dbReference type="ARBA" id="ARBA00023015"/>
    </source>
</evidence>
<evidence type="ECO:0000256" key="3">
    <source>
        <dbReference type="ARBA" id="ARBA00023163"/>
    </source>
</evidence>
<dbReference type="InterPro" id="IPR037171">
    <property type="entry name" value="NagB/RpiA_transferase-like"/>
</dbReference>
<dbReference type="InterPro" id="IPR036390">
    <property type="entry name" value="WH_DNA-bd_sf"/>
</dbReference>
<dbReference type="PANTHER" id="PTHR30363">
    <property type="entry name" value="HTH-TYPE TRANSCRIPTIONAL REGULATOR SRLR-RELATED"/>
    <property type="match status" value="1"/>
</dbReference>
<dbReference type="InterPro" id="IPR001034">
    <property type="entry name" value="DeoR_HTH"/>
</dbReference>
<dbReference type="SUPFAM" id="SSF100950">
    <property type="entry name" value="NagB/RpiA/CoA transferase-like"/>
    <property type="match status" value="1"/>
</dbReference>
<name>A0A0B6RQQ1_BURPL</name>
<dbReference type="PANTHER" id="PTHR30363:SF44">
    <property type="entry name" value="AGA OPERON TRANSCRIPTIONAL REPRESSOR-RELATED"/>
    <property type="match status" value="1"/>
</dbReference>
<dbReference type="InterPro" id="IPR036388">
    <property type="entry name" value="WH-like_DNA-bd_sf"/>
</dbReference>
<organism evidence="5 6">
    <name type="scientific">Burkholderia plantarii</name>
    <dbReference type="NCBI Taxonomy" id="41899"/>
    <lineage>
        <taxon>Bacteria</taxon>
        <taxon>Pseudomonadati</taxon>
        <taxon>Pseudomonadota</taxon>
        <taxon>Betaproteobacteria</taxon>
        <taxon>Burkholderiales</taxon>
        <taxon>Burkholderiaceae</taxon>
        <taxon>Burkholderia</taxon>
    </lineage>
</organism>
<dbReference type="InterPro" id="IPR018356">
    <property type="entry name" value="Tscrpt_reg_HTH_DeoR_CS"/>
</dbReference>
<dbReference type="SMART" id="SM00420">
    <property type="entry name" value="HTH_DEOR"/>
    <property type="match status" value="1"/>
</dbReference>
<dbReference type="InterPro" id="IPR014036">
    <property type="entry name" value="DeoR-like_C"/>
</dbReference>
<dbReference type="PROSITE" id="PS51000">
    <property type="entry name" value="HTH_DEOR_2"/>
    <property type="match status" value="1"/>
</dbReference>
<dbReference type="EMBL" id="CP002580">
    <property type="protein sequence ID" value="AJK45713.1"/>
    <property type="molecule type" value="Genomic_DNA"/>
</dbReference>
<proteinExistence type="predicted"/>
<dbReference type="HOGENOM" id="CLU_060699_0_0_4"/>
<dbReference type="Pfam" id="PF00455">
    <property type="entry name" value="DeoRC"/>
    <property type="match status" value="1"/>
</dbReference>
<dbReference type="AlphaFoldDB" id="A0A0B6RQQ1"/>
<accession>A0A0B6RQQ1</accession>